<dbReference type="PANTHER" id="PTHR33867">
    <property type="entry name" value="RIBOSOME MATURATION FACTOR RIMP"/>
    <property type="match status" value="1"/>
</dbReference>
<comment type="function">
    <text evidence="3">Required for maturation of 30S ribosomal subunits.</text>
</comment>
<evidence type="ECO:0000256" key="2">
    <source>
        <dbReference type="ARBA" id="ARBA00022517"/>
    </source>
</evidence>
<protein>
    <recommendedName>
        <fullName evidence="3">Ribosome maturation factor RimP</fullName>
    </recommendedName>
</protein>
<comment type="caution">
    <text evidence="6">The sequence shown here is derived from an EMBL/GenBank/DDBJ whole genome shotgun (WGS) entry which is preliminary data.</text>
</comment>
<feature type="domain" description="Ribosome maturation factor RimP N-terminal" evidence="4">
    <location>
        <begin position="8"/>
        <end position="80"/>
    </location>
</feature>
<dbReference type="InterPro" id="IPR035956">
    <property type="entry name" value="RimP_N_sf"/>
</dbReference>
<organism evidence="6 7">
    <name type="scientific">Salinisphaera aquimarina</name>
    <dbReference type="NCBI Taxonomy" id="2094031"/>
    <lineage>
        <taxon>Bacteria</taxon>
        <taxon>Pseudomonadati</taxon>
        <taxon>Pseudomonadota</taxon>
        <taxon>Gammaproteobacteria</taxon>
        <taxon>Salinisphaerales</taxon>
        <taxon>Salinisphaeraceae</taxon>
        <taxon>Salinisphaera</taxon>
    </lineage>
</organism>
<proteinExistence type="inferred from homology"/>
<dbReference type="EMBL" id="JBHRSS010000008">
    <property type="protein sequence ID" value="MFC3105771.1"/>
    <property type="molecule type" value="Genomic_DNA"/>
</dbReference>
<keyword evidence="2 3" id="KW-0690">Ribosome biogenesis</keyword>
<gene>
    <name evidence="3 6" type="primary">rimP</name>
    <name evidence="6" type="ORF">ACFOSU_18015</name>
</gene>
<dbReference type="HAMAP" id="MF_01077">
    <property type="entry name" value="RimP"/>
    <property type="match status" value="1"/>
</dbReference>
<evidence type="ECO:0000259" key="5">
    <source>
        <dbReference type="Pfam" id="PF17384"/>
    </source>
</evidence>
<accession>A0ABV7EV12</accession>
<dbReference type="Pfam" id="PF02576">
    <property type="entry name" value="RimP_N"/>
    <property type="match status" value="1"/>
</dbReference>
<name>A0ABV7EV12_9GAMM</name>
<dbReference type="Proteomes" id="UP001595462">
    <property type="component" value="Unassembled WGS sequence"/>
</dbReference>
<sequence length="150" mass="16316">MSQRLLQLLEPIVTDLGYELWHLESTGAGRSSVLRLYIDSPDGIALEDCEKVSREVSATLDVEDAGGSEYQLEVSSPGLDRPLVTGAHFARFVGERARVNMFAPVDGKRKLRGTILAVNGDTVDLGCDDQTYSLSTGDMAKARLEPVFEA</sequence>
<evidence type="ECO:0000313" key="6">
    <source>
        <dbReference type="EMBL" id="MFC3105771.1"/>
    </source>
</evidence>
<dbReference type="SUPFAM" id="SSF75420">
    <property type="entry name" value="YhbC-like, N-terminal domain"/>
    <property type="match status" value="1"/>
</dbReference>
<dbReference type="NCBIfam" id="NF000927">
    <property type="entry name" value="PRK00092.1-1"/>
    <property type="match status" value="1"/>
</dbReference>
<evidence type="ECO:0000256" key="1">
    <source>
        <dbReference type="ARBA" id="ARBA00022490"/>
    </source>
</evidence>
<evidence type="ECO:0000256" key="3">
    <source>
        <dbReference type="HAMAP-Rule" id="MF_01077"/>
    </source>
</evidence>
<dbReference type="RefSeq" id="WP_380691304.1">
    <property type="nucleotide sequence ID" value="NZ_JBHRSS010000008.1"/>
</dbReference>
<keyword evidence="7" id="KW-1185">Reference proteome</keyword>
<reference evidence="7" key="1">
    <citation type="journal article" date="2019" name="Int. J. Syst. Evol. Microbiol.">
        <title>The Global Catalogue of Microorganisms (GCM) 10K type strain sequencing project: providing services to taxonomists for standard genome sequencing and annotation.</title>
        <authorList>
            <consortium name="The Broad Institute Genomics Platform"/>
            <consortium name="The Broad Institute Genome Sequencing Center for Infectious Disease"/>
            <person name="Wu L."/>
            <person name="Ma J."/>
        </authorList>
    </citation>
    <scope>NUCLEOTIDE SEQUENCE [LARGE SCALE GENOMIC DNA]</scope>
    <source>
        <strain evidence="7">KCTC 52640</strain>
    </source>
</reference>
<dbReference type="InterPro" id="IPR036847">
    <property type="entry name" value="RimP_C_sf"/>
</dbReference>
<dbReference type="CDD" id="cd01734">
    <property type="entry name" value="YlxS_C"/>
    <property type="match status" value="1"/>
</dbReference>
<dbReference type="SUPFAM" id="SSF74942">
    <property type="entry name" value="YhbC-like, C-terminal domain"/>
    <property type="match status" value="1"/>
</dbReference>
<dbReference type="PANTHER" id="PTHR33867:SF1">
    <property type="entry name" value="RIBOSOME MATURATION FACTOR RIMP"/>
    <property type="match status" value="1"/>
</dbReference>
<dbReference type="Pfam" id="PF17384">
    <property type="entry name" value="DUF150_C"/>
    <property type="match status" value="1"/>
</dbReference>
<evidence type="ECO:0000259" key="4">
    <source>
        <dbReference type="Pfam" id="PF02576"/>
    </source>
</evidence>
<dbReference type="Gene3D" id="3.30.300.70">
    <property type="entry name" value="RimP-like superfamily, N-terminal"/>
    <property type="match status" value="1"/>
</dbReference>
<comment type="subcellular location">
    <subcellularLocation>
        <location evidence="3">Cytoplasm</location>
    </subcellularLocation>
</comment>
<feature type="domain" description="Ribosome maturation factor RimP C-terminal" evidence="5">
    <location>
        <begin position="83"/>
        <end position="148"/>
    </location>
</feature>
<dbReference type="InterPro" id="IPR028998">
    <property type="entry name" value="RimP_C"/>
</dbReference>
<dbReference type="Gene3D" id="2.30.30.180">
    <property type="entry name" value="Ribosome maturation factor RimP, C-terminal domain"/>
    <property type="match status" value="1"/>
</dbReference>
<comment type="similarity">
    <text evidence="3">Belongs to the RimP family.</text>
</comment>
<evidence type="ECO:0000313" key="7">
    <source>
        <dbReference type="Proteomes" id="UP001595462"/>
    </source>
</evidence>
<dbReference type="InterPro" id="IPR003728">
    <property type="entry name" value="Ribosome_maturation_RimP"/>
</dbReference>
<dbReference type="InterPro" id="IPR028989">
    <property type="entry name" value="RimP_N"/>
</dbReference>
<keyword evidence="1 3" id="KW-0963">Cytoplasm</keyword>